<evidence type="ECO:0000259" key="7">
    <source>
        <dbReference type="PROSITE" id="PS51085"/>
    </source>
</evidence>
<keyword evidence="5" id="KW-0411">Iron-sulfur</keyword>
<gene>
    <name evidence="8" type="ORF">RZS28_04975</name>
</gene>
<dbReference type="InterPro" id="IPR001055">
    <property type="entry name" value="Adrenodoxin-like"/>
</dbReference>
<dbReference type="PANTHER" id="PTHR23426">
    <property type="entry name" value="FERREDOXIN/ADRENODOXIN"/>
    <property type="match status" value="1"/>
</dbReference>
<evidence type="ECO:0000256" key="2">
    <source>
        <dbReference type="ARBA" id="ARBA00022714"/>
    </source>
</evidence>
<reference evidence="8 9" key="1">
    <citation type="submission" date="2023-10" db="EMBL/GenBank/DDBJ databases">
        <title>Novel methanotroph of the genus Methylocapsa from a subarctic wetland.</title>
        <authorList>
            <person name="Belova S.E."/>
            <person name="Oshkin I.Y."/>
            <person name="Miroshnikov K."/>
            <person name="Dedysh S.N."/>
        </authorList>
    </citation>
    <scope>NUCLEOTIDE SEQUENCE [LARGE SCALE GENOMIC DNA]</scope>
    <source>
        <strain evidence="8 9">RX1</strain>
    </source>
</reference>
<keyword evidence="3" id="KW-0479">Metal-binding</keyword>
<dbReference type="Pfam" id="PF00111">
    <property type="entry name" value="Fer2"/>
    <property type="match status" value="1"/>
</dbReference>
<keyword evidence="4" id="KW-0408">Iron</keyword>
<proteinExistence type="inferred from homology"/>
<name>A0ABZ0HVB5_9HYPH</name>
<organism evidence="8 9">
    <name type="scientific">Methylocapsa polymorpha</name>
    <dbReference type="NCBI Taxonomy" id="3080828"/>
    <lineage>
        <taxon>Bacteria</taxon>
        <taxon>Pseudomonadati</taxon>
        <taxon>Pseudomonadota</taxon>
        <taxon>Alphaproteobacteria</taxon>
        <taxon>Hyphomicrobiales</taxon>
        <taxon>Beijerinckiaceae</taxon>
        <taxon>Methylocapsa</taxon>
    </lineage>
</organism>
<dbReference type="InterPro" id="IPR012675">
    <property type="entry name" value="Beta-grasp_dom_sf"/>
</dbReference>
<evidence type="ECO:0000256" key="4">
    <source>
        <dbReference type="ARBA" id="ARBA00023004"/>
    </source>
</evidence>
<feature type="domain" description="2Fe-2S ferredoxin-type" evidence="7">
    <location>
        <begin position="2"/>
        <end position="106"/>
    </location>
</feature>
<keyword evidence="2" id="KW-0001">2Fe-2S</keyword>
<evidence type="ECO:0000313" key="9">
    <source>
        <dbReference type="Proteomes" id="UP001626536"/>
    </source>
</evidence>
<evidence type="ECO:0000256" key="5">
    <source>
        <dbReference type="ARBA" id="ARBA00023014"/>
    </source>
</evidence>
<keyword evidence="9" id="KW-1185">Reference proteome</keyword>
<comment type="similarity">
    <text evidence="1">Belongs to the adrenodoxin/putidaredoxin family.</text>
</comment>
<dbReference type="CDD" id="cd00207">
    <property type="entry name" value="fer2"/>
    <property type="match status" value="1"/>
</dbReference>
<accession>A0ABZ0HVB5</accession>
<evidence type="ECO:0000256" key="1">
    <source>
        <dbReference type="ARBA" id="ARBA00010914"/>
    </source>
</evidence>
<dbReference type="EMBL" id="CP136862">
    <property type="protein sequence ID" value="WOJ90648.1"/>
    <property type="molecule type" value="Genomic_DNA"/>
</dbReference>
<evidence type="ECO:0000313" key="8">
    <source>
        <dbReference type="EMBL" id="WOJ90648.1"/>
    </source>
</evidence>
<dbReference type="PROSITE" id="PS51085">
    <property type="entry name" value="2FE2S_FER_2"/>
    <property type="match status" value="1"/>
</dbReference>
<dbReference type="Gene3D" id="3.10.20.30">
    <property type="match status" value="1"/>
</dbReference>
<evidence type="ECO:0000256" key="6">
    <source>
        <dbReference type="ARBA" id="ARBA00034078"/>
    </source>
</evidence>
<dbReference type="Proteomes" id="UP001626536">
    <property type="component" value="Chromosome"/>
</dbReference>
<sequence>MTKITFIEFDGTPHPVEAENGAILMRVGQQNEIPTIRGECGGTCSCGSCHVYVDEAWLGRLKPPHELEQMMIDSLAMTKQDNSRLTCMILVSAEIDGLVLRLPNPNL</sequence>
<dbReference type="InterPro" id="IPR036010">
    <property type="entry name" value="2Fe-2S_ferredoxin-like_sf"/>
</dbReference>
<dbReference type="SUPFAM" id="SSF54292">
    <property type="entry name" value="2Fe-2S ferredoxin-like"/>
    <property type="match status" value="1"/>
</dbReference>
<dbReference type="PANTHER" id="PTHR23426:SF65">
    <property type="entry name" value="FERREDOXIN-2, MITOCHONDRIAL"/>
    <property type="match status" value="1"/>
</dbReference>
<evidence type="ECO:0000256" key="3">
    <source>
        <dbReference type="ARBA" id="ARBA00022723"/>
    </source>
</evidence>
<comment type="cofactor">
    <cofactor evidence="6">
        <name>[2Fe-2S] cluster</name>
        <dbReference type="ChEBI" id="CHEBI:190135"/>
    </cofactor>
</comment>
<dbReference type="InterPro" id="IPR001041">
    <property type="entry name" value="2Fe-2S_ferredoxin-type"/>
</dbReference>
<protein>
    <submittedName>
        <fullName evidence="8">2Fe-2S iron-sulfur cluster-binding protein</fullName>
    </submittedName>
</protein>
<dbReference type="RefSeq" id="WP_407340233.1">
    <property type="nucleotide sequence ID" value="NZ_CP136862.1"/>
</dbReference>